<keyword evidence="4 15" id="KW-0378">Hydrolase</keyword>
<proteinExistence type="predicted"/>
<comment type="catalytic activity">
    <reaction evidence="11">
        <text>Couples ATP hydrolysis with the unwinding of duplex DNA by translocating in the 3'-5' direction.</text>
        <dbReference type="EC" id="5.6.2.4"/>
    </reaction>
</comment>
<comment type="catalytic activity">
    <reaction evidence="14">
        <text>ATP + H2O = ADP + phosphate + H(+)</text>
        <dbReference type="Rhea" id="RHEA:13065"/>
        <dbReference type="ChEBI" id="CHEBI:15377"/>
        <dbReference type="ChEBI" id="CHEBI:15378"/>
        <dbReference type="ChEBI" id="CHEBI:30616"/>
        <dbReference type="ChEBI" id="CHEBI:43474"/>
        <dbReference type="ChEBI" id="CHEBI:456216"/>
        <dbReference type="EC" id="5.6.2.4"/>
    </reaction>
</comment>
<evidence type="ECO:0000256" key="6">
    <source>
        <dbReference type="ARBA" id="ARBA00022839"/>
    </source>
</evidence>
<evidence type="ECO:0000256" key="3">
    <source>
        <dbReference type="ARBA" id="ARBA00022763"/>
    </source>
</evidence>
<dbReference type="SUPFAM" id="SSF52540">
    <property type="entry name" value="P-loop containing nucleoside triphosphate hydrolases"/>
    <property type="match status" value="1"/>
</dbReference>
<evidence type="ECO:0000313" key="18">
    <source>
        <dbReference type="EMBL" id="MCS3903076.1"/>
    </source>
</evidence>
<dbReference type="EC" id="5.6.2.4" evidence="12"/>
<organism evidence="18 19">
    <name type="scientific">Methylohalomonas lacus</name>
    <dbReference type="NCBI Taxonomy" id="398773"/>
    <lineage>
        <taxon>Bacteria</taxon>
        <taxon>Pseudomonadati</taxon>
        <taxon>Pseudomonadota</taxon>
        <taxon>Gammaproteobacteria</taxon>
        <taxon>Methylohalomonadales</taxon>
        <taxon>Methylohalomonadaceae</taxon>
        <taxon>Methylohalomonas</taxon>
    </lineage>
</organism>
<comment type="caution">
    <text evidence="18">The sequence shown here is derived from an EMBL/GenBank/DDBJ whole genome shotgun (WGS) entry which is preliminary data.</text>
</comment>
<dbReference type="PROSITE" id="PS51198">
    <property type="entry name" value="UVRD_HELICASE_ATP_BIND"/>
    <property type="match status" value="1"/>
</dbReference>
<keyword evidence="19" id="KW-1185">Reference proteome</keyword>
<dbReference type="GO" id="GO:0004527">
    <property type="term" value="F:exonuclease activity"/>
    <property type="evidence" value="ECO:0007669"/>
    <property type="project" value="UniProtKB-KW"/>
</dbReference>
<dbReference type="InterPro" id="IPR014016">
    <property type="entry name" value="UvrD-like_ATP-bd"/>
</dbReference>
<evidence type="ECO:0000256" key="11">
    <source>
        <dbReference type="ARBA" id="ARBA00034617"/>
    </source>
</evidence>
<dbReference type="Pfam" id="PF12705">
    <property type="entry name" value="PDDEXK_1"/>
    <property type="match status" value="1"/>
</dbReference>
<evidence type="ECO:0000256" key="9">
    <source>
        <dbReference type="ARBA" id="ARBA00023204"/>
    </source>
</evidence>
<evidence type="ECO:0000256" key="15">
    <source>
        <dbReference type="PROSITE-ProRule" id="PRU00560"/>
    </source>
</evidence>
<sequence length="1119" mass="124578">MNNTAQPPDQTVREQALDPAGSFIVQAPAGSGKTDLLIKRYLRLLATVERPEAILAITFTRKAAAEMRQRVLDALRQADEPADSENEKRLRELAQTACERDREQNWQLTDNPARLRIQTIDAFNAELTRQLPLLAGFGAQPQITETPVELYEEAVRQTLEMLESGERWSASIAALLNHLDNDWHKTHALLTAMLPKREQWLTQITASTDRAYAEQALANEIMHQLEQLRLCVPETAADDIVALAGFAADNLEADASAIAGCRDLAALPAASVDALPQWRGLAELLLTRDGGWRKKLNKNQGLPPEAKDQKARIEQLLLDLAAAEDFRRRLHAVRELPEPRFGDRQWQLLEALAELLPLAVAQLKVVFGAHGKVDFAEMAARALQALGDADNPTDLGLRLDYRISHILVDEFQDTSVIQNELLKLLTAGWQRGDGRTLFLVGDPMQSIYRFRAAEVGLFLETAAHGLGDIPLVPLQLGTNFRSTGGIVDWVNQCFQQVLPQRPDIASGAVPYAPSAVWHAGDGRAVSVYPQFSNDTVAEAQQVLDIINEPMPAGATTAVLVQTRNHLAGLVPLLRQQGIRYRAMEIERLGHQPVVLDLLALTQALVHPADRISWLSLLRAPWCGLTRQDLHALAARQPEATGPELINADDTLLIHDGRQRLQRVREVLNTAIADRRRQTLRNTVESTWYALGGPACVHAAAALDDAAAFFRLLESMEDGGDLLNGAALVRELERLFAPPDPEVGEDVLQIMTVHKAKGLEFDRVIIPGLGRRPRHDDPQLLLWQIRQREEHADLLIAPLTAAGAERDRVYRFIQTLDRERGEYERGRLLYVACTRARRELHLLGHTTVKEKDDGSYELRAPQSGSALSLLWPQLAASYENALADYHGEDDAGHTDAQASVYTPTRLRADWSVPPLAAPVALPTPLTEAADAALPIEFSWAGETARVIGIVVHRLLQRIARDGAGAWPQPRIDQLNPTIQALLIQQGLPEERRAAAVDQVRQALQTTLNDTRGHWILDNSHEQADSELALTRFNNGRLESVVIDRTFVDKDGMRWIIDYKTGSHTGGSPEAFLDQERERYQPQLERYAEFMYALDQRPVKLGLYFPLMAGWRECNGLYQST</sequence>
<keyword evidence="6" id="KW-0269">Exonuclease</keyword>
<dbReference type="Pfam" id="PF13361">
    <property type="entry name" value="UvrD_C"/>
    <property type="match status" value="2"/>
</dbReference>
<dbReference type="InterPro" id="IPR014017">
    <property type="entry name" value="DNA_helicase_UvrD-like_C"/>
</dbReference>
<feature type="binding site" evidence="15">
    <location>
        <begin position="27"/>
        <end position="34"/>
    </location>
    <ligand>
        <name>ATP</name>
        <dbReference type="ChEBI" id="CHEBI:30616"/>
    </ligand>
</feature>
<dbReference type="GO" id="GO:0043138">
    <property type="term" value="F:3'-5' DNA helicase activity"/>
    <property type="evidence" value="ECO:0007669"/>
    <property type="project" value="UniProtKB-EC"/>
</dbReference>
<dbReference type="Pfam" id="PF00580">
    <property type="entry name" value="UvrD-helicase"/>
    <property type="match status" value="1"/>
</dbReference>
<dbReference type="GO" id="GO:0005524">
    <property type="term" value="F:ATP binding"/>
    <property type="evidence" value="ECO:0007669"/>
    <property type="project" value="UniProtKB-UniRule"/>
</dbReference>
<reference evidence="18" key="1">
    <citation type="submission" date="2022-08" db="EMBL/GenBank/DDBJ databases">
        <title>Genomic Encyclopedia of Type Strains, Phase III (KMG-III): the genomes of soil and plant-associated and newly described type strains.</title>
        <authorList>
            <person name="Whitman W."/>
        </authorList>
    </citation>
    <scope>NUCLEOTIDE SEQUENCE</scope>
    <source>
        <strain evidence="18">HMT 1</strain>
    </source>
</reference>
<dbReference type="GO" id="GO:0005829">
    <property type="term" value="C:cytosol"/>
    <property type="evidence" value="ECO:0007669"/>
    <property type="project" value="TreeGrafter"/>
</dbReference>
<protein>
    <recommendedName>
        <fullName evidence="12">DNA 3'-5' helicase</fullName>
        <ecNumber evidence="12">5.6.2.4</ecNumber>
    </recommendedName>
    <alternativeName>
        <fullName evidence="13">DNA 3'-5' helicase II</fullName>
    </alternativeName>
</protein>
<feature type="domain" description="UvrD-like helicase ATP-binding" evidence="16">
    <location>
        <begin position="6"/>
        <end position="483"/>
    </location>
</feature>
<dbReference type="PANTHER" id="PTHR11070">
    <property type="entry name" value="UVRD / RECB / PCRA DNA HELICASE FAMILY MEMBER"/>
    <property type="match status" value="1"/>
</dbReference>
<dbReference type="SUPFAM" id="SSF52980">
    <property type="entry name" value="Restriction endonuclease-like"/>
    <property type="match status" value="1"/>
</dbReference>
<feature type="domain" description="UvrD-like helicase C-terminal" evidence="17">
    <location>
        <begin position="495"/>
        <end position="757"/>
    </location>
</feature>
<dbReference type="PANTHER" id="PTHR11070:SF2">
    <property type="entry name" value="ATP-DEPENDENT DNA HELICASE SRS2"/>
    <property type="match status" value="1"/>
</dbReference>
<evidence type="ECO:0000256" key="2">
    <source>
        <dbReference type="ARBA" id="ARBA00022741"/>
    </source>
</evidence>
<dbReference type="InterPro" id="IPR027417">
    <property type="entry name" value="P-loop_NTPase"/>
</dbReference>
<dbReference type="Proteomes" id="UP001204445">
    <property type="component" value="Unassembled WGS sequence"/>
</dbReference>
<evidence type="ECO:0000256" key="4">
    <source>
        <dbReference type="ARBA" id="ARBA00022801"/>
    </source>
</evidence>
<dbReference type="EMBL" id="JANUCT010000006">
    <property type="protein sequence ID" value="MCS3903076.1"/>
    <property type="molecule type" value="Genomic_DNA"/>
</dbReference>
<evidence type="ECO:0000313" key="19">
    <source>
        <dbReference type="Proteomes" id="UP001204445"/>
    </source>
</evidence>
<keyword evidence="8" id="KW-0238">DNA-binding</keyword>
<evidence type="ECO:0000256" key="7">
    <source>
        <dbReference type="ARBA" id="ARBA00022840"/>
    </source>
</evidence>
<dbReference type="InterPro" id="IPR000212">
    <property type="entry name" value="DNA_helicase_UvrD/REP"/>
</dbReference>
<accession>A0AAE3HL04</accession>
<dbReference type="GO" id="GO:0003677">
    <property type="term" value="F:DNA binding"/>
    <property type="evidence" value="ECO:0007669"/>
    <property type="project" value="UniProtKB-KW"/>
</dbReference>
<dbReference type="InterPro" id="IPR011604">
    <property type="entry name" value="PDDEXK-like_dom_sf"/>
</dbReference>
<evidence type="ECO:0000256" key="10">
    <source>
        <dbReference type="ARBA" id="ARBA00023235"/>
    </source>
</evidence>
<keyword evidence="10" id="KW-0413">Isomerase</keyword>
<keyword evidence="9" id="KW-0234">DNA repair</keyword>
<keyword evidence="5 15" id="KW-0347">Helicase</keyword>
<keyword evidence="1" id="KW-0540">Nuclease</keyword>
<evidence type="ECO:0000256" key="12">
    <source>
        <dbReference type="ARBA" id="ARBA00034808"/>
    </source>
</evidence>
<evidence type="ECO:0000256" key="5">
    <source>
        <dbReference type="ARBA" id="ARBA00022806"/>
    </source>
</evidence>
<dbReference type="AlphaFoldDB" id="A0AAE3HL04"/>
<keyword evidence="7 15" id="KW-0067">ATP-binding</keyword>
<gene>
    <name evidence="18" type="ORF">J2T55_001093</name>
</gene>
<evidence type="ECO:0000256" key="13">
    <source>
        <dbReference type="ARBA" id="ARBA00034923"/>
    </source>
</evidence>
<evidence type="ECO:0000259" key="16">
    <source>
        <dbReference type="PROSITE" id="PS51198"/>
    </source>
</evidence>
<keyword evidence="2 15" id="KW-0547">Nucleotide-binding</keyword>
<dbReference type="InterPro" id="IPR011335">
    <property type="entry name" value="Restrct_endonuc-II-like"/>
</dbReference>
<dbReference type="GO" id="GO:0033202">
    <property type="term" value="C:DNA helicase complex"/>
    <property type="evidence" value="ECO:0007669"/>
    <property type="project" value="TreeGrafter"/>
</dbReference>
<dbReference type="Gene3D" id="3.40.50.300">
    <property type="entry name" value="P-loop containing nucleotide triphosphate hydrolases"/>
    <property type="match status" value="4"/>
</dbReference>
<dbReference type="RefSeq" id="WP_259054687.1">
    <property type="nucleotide sequence ID" value="NZ_JANUCT010000006.1"/>
</dbReference>
<evidence type="ECO:0000256" key="1">
    <source>
        <dbReference type="ARBA" id="ARBA00022722"/>
    </source>
</evidence>
<evidence type="ECO:0000256" key="14">
    <source>
        <dbReference type="ARBA" id="ARBA00048988"/>
    </source>
</evidence>
<keyword evidence="3" id="KW-0227">DNA damage</keyword>
<dbReference type="InterPro" id="IPR038726">
    <property type="entry name" value="PDDEXK_AddAB-type"/>
</dbReference>
<dbReference type="Gene3D" id="3.90.320.10">
    <property type="match status" value="1"/>
</dbReference>
<dbReference type="GO" id="GO:0000725">
    <property type="term" value="P:recombinational repair"/>
    <property type="evidence" value="ECO:0007669"/>
    <property type="project" value="TreeGrafter"/>
</dbReference>
<name>A0AAE3HL04_9GAMM</name>
<evidence type="ECO:0000259" key="17">
    <source>
        <dbReference type="PROSITE" id="PS51217"/>
    </source>
</evidence>
<dbReference type="PROSITE" id="PS51217">
    <property type="entry name" value="UVRD_HELICASE_CTER"/>
    <property type="match status" value="1"/>
</dbReference>
<dbReference type="Gene3D" id="1.10.486.10">
    <property type="entry name" value="PCRA, domain 4"/>
    <property type="match status" value="1"/>
</dbReference>
<evidence type="ECO:0000256" key="8">
    <source>
        <dbReference type="ARBA" id="ARBA00023125"/>
    </source>
</evidence>